<dbReference type="Gene3D" id="4.10.60.10">
    <property type="entry name" value="Zinc finger, CCHC-type"/>
    <property type="match status" value="1"/>
</dbReference>
<evidence type="ECO:0000259" key="4">
    <source>
        <dbReference type="PROSITE" id="PS50158"/>
    </source>
</evidence>
<dbReference type="InterPro" id="IPR036875">
    <property type="entry name" value="Znf_CCHC_sf"/>
</dbReference>
<feature type="compositionally biased region" description="Basic and acidic residues" evidence="3">
    <location>
        <begin position="221"/>
        <end position="238"/>
    </location>
</feature>
<dbReference type="SUPFAM" id="SSF57756">
    <property type="entry name" value="Retrovirus zinc finger-like domains"/>
    <property type="match status" value="1"/>
</dbReference>
<evidence type="ECO:0000256" key="3">
    <source>
        <dbReference type="SAM" id="MobiDB-lite"/>
    </source>
</evidence>
<keyword evidence="5" id="KW-1185">Reference proteome</keyword>
<keyword evidence="1" id="KW-0862">Zinc</keyword>
<reference evidence="6" key="1">
    <citation type="submission" date="2025-08" db="UniProtKB">
        <authorList>
            <consortium name="RefSeq"/>
        </authorList>
    </citation>
    <scope>IDENTIFICATION</scope>
    <source>
        <tissue evidence="6">Whole body</tissue>
    </source>
</reference>
<evidence type="ECO:0000313" key="5">
    <source>
        <dbReference type="Proteomes" id="UP000694925"/>
    </source>
</evidence>
<feature type="coiled-coil region" evidence="2">
    <location>
        <begin position="104"/>
        <end position="131"/>
    </location>
</feature>
<dbReference type="RefSeq" id="XP_017877880.1">
    <property type="nucleotide sequence ID" value="XM_018022391.1"/>
</dbReference>
<feature type="region of interest" description="Disordered" evidence="3">
    <location>
        <begin position="1"/>
        <end position="46"/>
    </location>
</feature>
<protein>
    <submittedName>
        <fullName evidence="6">Uncharacterized protein LOC108623697</fullName>
    </submittedName>
</protein>
<feature type="compositionally biased region" description="Basic and acidic residues" evidence="3">
    <location>
        <begin position="539"/>
        <end position="553"/>
    </location>
</feature>
<name>A0AAJ7IV03_9HYME</name>
<keyword evidence="1" id="KW-0863">Zinc-finger</keyword>
<dbReference type="KEGG" id="ccal:108623697"/>
<feature type="domain" description="CCHC-type" evidence="4">
    <location>
        <begin position="427"/>
        <end position="442"/>
    </location>
</feature>
<sequence>MRKSTSKTPPGEKRVSKKKRDAQESETEYGSNSDEDEIGSDVENTPTTSVVGMLFESAKKIETVRTKSGNLKGTFQSILKTVEITIKKVGSELAYRTNEKEPQIEKLKKENMEMKTYIRELEHRINTLEKRTPKERESYKSPNSDSKLIHKSIEESMDRKLESFKKEIIEILAKSSRPEKDIKTYKTSPELIVSEHEDNLNIPAKTKEVQSWAKVVSKKGKTAERKLTSRPEKGHETTKTSMRTNSEKKKIPPTLKNPRGTAAVYIVREEGCVIDMAQIMATAKENINLQDIGIENVRPRSSINGGLILEIPKKGMDANAEILAARMADLLADKKVRVTCPKRTREILITGLDISTKEHEVIEAIKKETDENQSITVGQIKTNTRGIGSIWAKCKEETAYQLLKKGRITIGWTDAKVLEIEKRPLQCFKCWQYGHVRNKCTSSEDRRDWCYKCGYENHPARLCTADKAICRLCQDLGLDFQHRMGSSTCTVMLKAKTSQSNGPKLPEKRKGAKEKVTEILTSNHQVMPNTRNDCSDIDATTREEEPEREKIIN</sequence>
<evidence type="ECO:0000313" key="6">
    <source>
        <dbReference type="RefSeq" id="XP_017877880.1"/>
    </source>
</evidence>
<evidence type="ECO:0000256" key="1">
    <source>
        <dbReference type="PROSITE-ProRule" id="PRU00047"/>
    </source>
</evidence>
<dbReference type="GeneID" id="108623697"/>
<keyword evidence="1" id="KW-0479">Metal-binding</keyword>
<dbReference type="GO" id="GO:0003676">
    <property type="term" value="F:nucleic acid binding"/>
    <property type="evidence" value="ECO:0007669"/>
    <property type="project" value="InterPro"/>
</dbReference>
<feature type="region of interest" description="Disordered" evidence="3">
    <location>
        <begin position="220"/>
        <end position="255"/>
    </location>
</feature>
<organism evidence="5 6">
    <name type="scientific">Ceratina calcarata</name>
    <dbReference type="NCBI Taxonomy" id="156304"/>
    <lineage>
        <taxon>Eukaryota</taxon>
        <taxon>Metazoa</taxon>
        <taxon>Ecdysozoa</taxon>
        <taxon>Arthropoda</taxon>
        <taxon>Hexapoda</taxon>
        <taxon>Insecta</taxon>
        <taxon>Pterygota</taxon>
        <taxon>Neoptera</taxon>
        <taxon>Endopterygota</taxon>
        <taxon>Hymenoptera</taxon>
        <taxon>Apocrita</taxon>
        <taxon>Aculeata</taxon>
        <taxon>Apoidea</taxon>
        <taxon>Anthophila</taxon>
        <taxon>Apidae</taxon>
        <taxon>Ceratina</taxon>
        <taxon>Zadontomerus</taxon>
    </lineage>
</organism>
<dbReference type="GO" id="GO:0008270">
    <property type="term" value="F:zinc ion binding"/>
    <property type="evidence" value="ECO:0007669"/>
    <property type="project" value="UniProtKB-KW"/>
</dbReference>
<proteinExistence type="predicted"/>
<dbReference type="InterPro" id="IPR001878">
    <property type="entry name" value="Znf_CCHC"/>
</dbReference>
<dbReference type="Proteomes" id="UP000694925">
    <property type="component" value="Unplaced"/>
</dbReference>
<dbReference type="SMART" id="SM00343">
    <property type="entry name" value="ZnF_C2HC"/>
    <property type="match status" value="2"/>
</dbReference>
<accession>A0AAJ7IV03</accession>
<evidence type="ECO:0000256" key="2">
    <source>
        <dbReference type="SAM" id="Coils"/>
    </source>
</evidence>
<keyword evidence="2" id="KW-0175">Coiled coil</keyword>
<dbReference type="PROSITE" id="PS50158">
    <property type="entry name" value="ZF_CCHC"/>
    <property type="match status" value="1"/>
</dbReference>
<dbReference type="AlphaFoldDB" id="A0AAJ7IV03"/>
<feature type="region of interest" description="Disordered" evidence="3">
    <location>
        <begin position="527"/>
        <end position="553"/>
    </location>
</feature>
<gene>
    <name evidence="6" type="primary">LOC108623697</name>
</gene>